<protein>
    <recommendedName>
        <fullName evidence="4">Family UPF0172 protein</fullName>
    </recommendedName>
</protein>
<feature type="region of interest" description="Disordered" evidence="1">
    <location>
        <begin position="1"/>
        <end position="35"/>
    </location>
</feature>
<feature type="compositionally biased region" description="Low complexity" evidence="1">
    <location>
        <begin position="10"/>
        <end position="35"/>
    </location>
</feature>
<dbReference type="PANTHER" id="PTHR12941:SF10">
    <property type="entry name" value="ER MEMBRANE PROTEIN COMPLEX SUBUNIT 8_9 HOMOLOG"/>
    <property type="match status" value="1"/>
</dbReference>
<accession>A0A2A9MNH4</accession>
<evidence type="ECO:0000313" key="3">
    <source>
        <dbReference type="Proteomes" id="UP000224006"/>
    </source>
</evidence>
<dbReference type="GeneID" id="40305495"/>
<dbReference type="OrthoDB" id="194468at2759"/>
<reference evidence="2 3" key="1">
    <citation type="submission" date="2017-09" db="EMBL/GenBank/DDBJ databases">
        <title>Genome sequencing of Besnoitia besnoiti strain Bb-Ger1.</title>
        <authorList>
            <person name="Schares G."/>
            <person name="Venepally P."/>
            <person name="Lorenzi H.A."/>
        </authorList>
    </citation>
    <scope>NUCLEOTIDE SEQUENCE [LARGE SCALE GENOMIC DNA]</scope>
    <source>
        <strain evidence="2 3">Bb-Ger1</strain>
    </source>
</reference>
<dbReference type="Proteomes" id="UP000224006">
    <property type="component" value="Chromosome I"/>
</dbReference>
<evidence type="ECO:0008006" key="4">
    <source>
        <dbReference type="Google" id="ProtNLM"/>
    </source>
</evidence>
<proteinExistence type="predicted"/>
<dbReference type="Pfam" id="PF03665">
    <property type="entry name" value="UPF0172"/>
    <property type="match status" value="2"/>
</dbReference>
<dbReference type="InterPro" id="IPR005366">
    <property type="entry name" value="EMC8/9"/>
</dbReference>
<dbReference type="VEuPathDB" id="ToxoDB:BESB_004320"/>
<keyword evidence="3" id="KW-1185">Reference proteome</keyword>
<dbReference type="KEGG" id="bbes:BESB_004320"/>
<sequence length="324" mass="34844">MAPRDPPSSSPSLSSSSSASSNARPASPEASSAARSAAPLVAFTATAYSKMVMHASKHTQDAVNGILLGRLLPPPSNNAKKEERQQTILCVDTVPLFHSFILPPMMSCAFELVEELCAEGRRRMARLRAGGDGASEASEAEAEKEKEETPVAQRDQEGDLRVVGYYHCNLVTPPTPESVAEPSTVAAMAATTVQEKYPNAIFCMVRMPETSAAEAATNAVTAERKASREVKVYRMQSDKWRLVAEPHDVVVSEAARYITMNVIRDATYMGLKDMDDHLFDPSLSPANLSLLCGYEELLEKDREELCSVGVAAGADDIGLAGIPL</sequence>
<gene>
    <name evidence="2" type="ORF">BESB_004320</name>
</gene>
<organism evidence="2 3">
    <name type="scientific">Besnoitia besnoiti</name>
    <name type="common">Apicomplexan protozoan</name>
    <dbReference type="NCBI Taxonomy" id="94643"/>
    <lineage>
        <taxon>Eukaryota</taxon>
        <taxon>Sar</taxon>
        <taxon>Alveolata</taxon>
        <taxon>Apicomplexa</taxon>
        <taxon>Conoidasida</taxon>
        <taxon>Coccidia</taxon>
        <taxon>Eucoccidiorida</taxon>
        <taxon>Eimeriorina</taxon>
        <taxon>Sarcocystidae</taxon>
        <taxon>Besnoitia</taxon>
    </lineage>
</organism>
<evidence type="ECO:0000256" key="1">
    <source>
        <dbReference type="SAM" id="MobiDB-lite"/>
    </source>
</evidence>
<evidence type="ECO:0000313" key="2">
    <source>
        <dbReference type="EMBL" id="PFH38091.1"/>
    </source>
</evidence>
<dbReference type="GO" id="GO:0072546">
    <property type="term" value="C:EMC complex"/>
    <property type="evidence" value="ECO:0007669"/>
    <property type="project" value="InterPro"/>
</dbReference>
<dbReference type="AlphaFoldDB" id="A0A2A9MNH4"/>
<dbReference type="CDD" id="cd08060">
    <property type="entry name" value="MPN_UPF0172"/>
    <property type="match status" value="1"/>
</dbReference>
<dbReference type="Gene3D" id="3.40.140.10">
    <property type="entry name" value="Cytidine Deaminase, domain 2"/>
    <property type="match status" value="1"/>
</dbReference>
<dbReference type="EMBL" id="NWUJ01000001">
    <property type="protein sequence ID" value="PFH38091.1"/>
    <property type="molecule type" value="Genomic_DNA"/>
</dbReference>
<feature type="region of interest" description="Disordered" evidence="1">
    <location>
        <begin position="128"/>
        <end position="156"/>
    </location>
</feature>
<feature type="compositionally biased region" description="Basic and acidic residues" evidence="1">
    <location>
        <begin position="141"/>
        <end position="156"/>
    </location>
</feature>
<dbReference type="RefSeq" id="XP_029222100.1">
    <property type="nucleotide sequence ID" value="XM_029359187.1"/>
</dbReference>
<dbReference type="STRING" id="94643.A0A2A9MNH4"/>
<name>A0A2A9MNH4_BESBE</name>
<dbReference type="PANTHER" id="PTHR12941">
    <property type="entry name" value="ER MEMBRANE PROTEIN COMPLEX"/>
    <property type="match status" value="1"/>
</dbReference>
<comment type="caution">
    <text evidence="2">The sequence shown here is derived from an EMBL/GenBank/DDBJ whole genome shotgun (WGS) entry which is preliminary data.</text>
</comment>